<proteinExistence type="predicted"/>
<feature type="non-terminal residue" evidence="1">
    <location>
        <position position="127"/>
    </location>
</feature>
<evidence type="ECO:0000313" key="1">
    <source>
        <dbReference type="EMBL" id="KAF4701733.1"/>
    </source>
</evidence>
<accession>A0A7J6Q086</accession>
<reference evidence="1 2" key="1">
    <citation type="submission" date="2020-04" db="EMBL/GenBank/DDBJ databases">
        <title>Perkinsus olseni comparative genomics.</title>
        <authorList>
            <person name="Bogema D.R."/>
        </authorList>
    </citation>
    <scope>NUCLEOTIDE SEQUENCE [LARGE SCALE GENOMIC DNA]</scope>
    <source>
        <strain evidence="1">ATCC PRA-205</strain>
    </source>
</reference>
<dbReference type="EMBL" id="JABANM010033164">
    <property type="protein sequence ID" value="KAF4701733.1"/>
    <property type="molecule type" value="Genomic_DNA"/>
</dbReference>
<feature type="non-terminal residue" evidence="1">
    <location>
        <position position="1"/>
    </location>
</feature>
<organism evidence="1 2">
    <name type="scientific">Perkinsus olseni</name>
    <name type="common">Perkinsus atlanticus</name>
    <dbReference type="NCBI Taxonomy" id="32597"/>
    <lineage>
        <taxon>Eukaryota</taxon>
        <taxon>Sar</taxon>
        <taxon>Alveolata</taxon>
        <taxon>Perkinsozoa</taxon>
        <taxon>Perkinsea</taxon>
        <taxon>Perkinsida</taxon>
        <taxon>Perkinsidae</taxon>
        <taxon>Perkinsus</taxon>
    </lineage>
</organism>
<dbReference type="AlphaFoldDB" id="A0A7J6Q086"/>
<dbReference type="SUPFAM" id="SSF46938">
    <property type="entry name" value="CRAL/TRIO N-terminal domain"/>
    <property type="match status" value="1"/>
</dbReference>
<gene>
    <name evidence="1" type="ORF">FOZ62_008581</name>
</gene>
<dbReference type="Proteomes" id="UP000574390">
    <property type="component" value="Unassembled WGS sequence"/>
</dbReference>
<dbReference type="Gene3D" id="1.10.8.20">
    <property type="entry name" value="N-terminal domain of phosphatidylinositol transfer protein sec14p"/>
    <property type="match status" value="1"/>
</dbReference>
<evidence type="ECO:0000313" key="2">
    <source>
        <dbReference type="Proteomes" id="UP000574390"/>
    </source>
</evidence>
<name>A0A7J6Q086_PEROL</name>
<comment type="caution">
    <text evidence="1">The sequence shown here is derived from an EMBL/GenBank/DDBJ whole genome shotgun (WGS) entry which is preliminary data.</text>
</comment>
<dbReference type="InterPro" id="IPR036273">
    <property type="entry name" value="CRAL/TRIO_N_dom_sf"/>
</dbReference>
<sequence length="127" mass="15208">SVCLLLMSIDVTCPIGDYVLPPEVLLWEPAGRDMFTRFKNGDQERRIFLNVELMPHELKAIDEVYATLERREITLARQLEPRILRYLYHARFNVDRAVRELVETQKWRLEYFKQPMCDEDLLHELNT</sequence>
<protein>
    <submittedName>
        <fullName evidence="1">Uncharacterized protein</fullName>
    </submittedName>
</protein>